<accession>A0ABS0H8E2</accession>
<evidence type="ECO:0000313" key="2">
    <source>
        <dbReference type="Proteomes" id="UP000638560"/>
    </source>
</evidence>
<dbReference type="RefSeq" id="WP_196206211.1">
    <property type="nucleotide sequence ID" value="NZ_JADPUN010000377.1"/>
</dbReference>
<dbReference type="EMBL" id="JADPUN010000377">
    <property type="protein sequence ID" value="MBF9134741.1"/>
    <property type="molecule type" value="Genomic_DNA"/>
</dbReference>
<gene>
    <name evidence="1" type="ORF">I0C86_38295</name>
</gene>
<name>A0ABS0H8E2_9ACTN</name>
<protein>
    <submittedName>
        <fullName evidence="1">Uncharacterized protein</fullName>
    </submittedName>
</protein>
<comment type="caution">
    <text evidence="1">The sequence shown here is derived from an EMBL/GenBank/DDBJ whole genome shotgun (WGS) entry which is preliminary data.</text>
</comment>
<evidence type="ECO:0000313" key="1">
    <source>
        <dbReference type="EMBL" id="MBF9134741.1"/>
    </source>
</evidence>
<reference evidence="1 2" key="1">
    <citation type="submission" date="2020-11" db="EMBL/GenBank/DDBJ databases">
        <title>A novel isolate from a Black sea contaminated sediment with potential to produce alkanes: Plantactinospora alkalitolerans sp. nov.</title>
        <authorList>
            <person name="Carro L."/>
            <person name="Veyisoglu A."/>
            <person name="Guven K."/>
            <person name="Schumann P."/>
            <person name="Klenk H.-P."/>
            <person name="Sahin N."/>
        </authorList>
    </citation>
    <scope>NUCLEOTIDE SEQUENCE [LARGE SCALE GENOMIC DNA]</scope>
    <source>
        <strain evidence="1 2">S1510</strain>
    </source>
</reference>
<proteinExistence type="predicted"/>
<dbReference type="Proteomes" id="UP000638560">
    <property type="component" value="Unassembled WGS sequence"/>
</dbReference>
<sequence>MRTWLRGWLHVDGRRCIGFGVVFEAWLGEARPGFRHGDLAQAPESARVQTRVVAAVDIDLRFYRAIRMRGAHAPAVTTWAAPPPQIRGTRIAAGLTRMVDRARALKPLRPADHRSDDVLIRSRRPSGRRPT</sequence>
<organism evidence="1 2">
    <name type="scientific">Plantactinospora alkalitolerans</name>
    <dbReference type="NCBI Taxonomy" id="2789879"/>
    <lineage>
        <taxon>Bacteria</taxon>
        <taxon>Bacillati</taxon>
        <taxon>Actinomycetota</taxon>
        <taxon>Actinomycetes</taxon>
        <taxon>Micromonosporales</taxon>
        <taxon>Micromonosporaceae</taxon>
        <taxon>Plantactinospora</taxon>
    </lineage>
</organism>
<keyword evidence="2" id="KW-1185">Reference proteome</keyword>